<evidence type="ECO:0000313" key="2">
    <source>
        <dbReference type="Proteomes" id="UP000053237"/>
    </source>
</evidence>
<reference evidence="1 2" key="1">
    <citation type="submission" date="2012-05" db="EMBL/GenBank/DDBJ databases">
        <title>Recombination and specialization in a pathogen metapopulation.</title>
        <authorList>
            <person name="Gardiner A."/>
            <person name="Kemen E."/>
            <person name="Schultz-Larsen T."/>
            <person name="MacLean D."/>
            <person name="Van Oosterhout C."/>
            <person name="Jones J.D.G."/>
        </authorList>
    </citation>
    <scope>NUCLEOTIDE SEQUENCE [LARGE SCALE GENOMIC DNA]</scope>
    <source>
        <strain evidence="1 2">Ac Nc2</strain>
    </source>
</reference>
<dbReference type="AlphaFoldDB" id="A0A024FWE8"/>
<name>A0A024FWE8_9STRA</name>
<accession>A0A024FWE8</accession>
<sequence>MEPLHTPFFSRTLQTEFVLNARHEALSHLVTHVNDSLRSRSCKYTRNYICCNTRSNLRTTFFKERACSDTLSTTICILLVVSNERAEHRKRYEAKRMVSSDHARKKW</sequence>
<protein>
    <submittedName>
        <fullName evidence="1">Uncharacterized protein</fullName>
    </submittedName>
</protein>
<gene>
    <name evidence="1" type="ORF">BN9_129090</name>
</gene>
<dbReference type="EMBL" id="CAIX01001039">
    <property type="protein sequence ID" value="CCI11440.1"/>
    <property type="molecule type" value="Genomic_DNA"/>
</dbReference>
<proteinExistence type="predicted"/>
<organism evidence="1 2">
    <name type="scientific">Albugo candida</name>
    <dbReference type="NCBI Taxonomy" id="65357"/>
    <lineage>
        <taxon>Eukaryota</taxon>
        <taxon>Sar</taxon>
        <taxon>Stramenopiles</taxon>
        <taxon>Oomycota</taxon>
        <taxon>Peronosporomycetes</taxon>
        <taxon>Albuginales</taxon>
        <taxon>Albuginaceae</taxon>
        <taxon>Albugo</taxon>
    </lineage>
</organism>
<comment type="caution">
    <text evidence="1">The sequence shown here is derived from an EMBL/GenBank/DDBJ whole genome shotgun (WGS) entry which is preliminary data.</text>
</comment>
<evidence type="ECO:0000313" key="1">
    <source>
        <dbReference type="EMBL" id="CCI11440.1"/>
    </source>
</evidence>
<dbReference type="InParanoid" id="A0A024FWE8"/>
<dbReference type="Proteomes" id="UP000053237">
    <property type="component" value="Unassembled WGS sequence"/>
</dbReference>
<keyword evidence="2" id="KW-1185">Reference proteome</keyword>